<keyword evidence="10" id="KW-0614">Plasmid</keyword>
<keyword evidence="3" id="KW-1277">Toxin-antitoxin system</keyword>
<reference evidence="10 11" key="1">
    <citation type="submission" date="2019-03" db="EMBL/GenBank/DDBJ databases">
        <title>Complete Genome Sequence of Leuconostoc kimchii strain NKJ218 Isolated from Homemade Kimchi.</title>
        <authorList>
            <person name="Jung J.Y."/>
            <person name="Jin H.M."/>
            <person name="Jung J.-W."/>
            <person name="Lee S.-Y."/>
            <person name="Ryu B.-G."/>
            <person name="Han S.-S."/>
            <person name="Kang H.K."/>
            <person name="Choi H.W."/>
            <person name="Chung E.J."/>
            <person name="Choi K.-M."/>
        </authorList>
    </citation>
    <scope>NUCLEOTIDE SEQUENCE [LARGE SCALE GENOMIC DNA]</scope>
    <source>
        <strain evidence="10 11">NKJ218</strain>
        <plasmid evidence="10 11">unnamed</plasmid>
    </source>
</reference>
<dbReference type="EMBL" id="CP037936">
    <property type="protein sequence ID" value="QBR46625.1"/>
    <property type="molecule type" value="Genomic_DNA"/>
</dbReference>
<dbReference type="Gene3D" id="3.40.50.300">
    <property type="entry name" value="P-loop containing nucleotide triphosphate hydrolases"/>
    <property type="match status" value="1"/>
</dbReference>
<dbReference type="PANTHER" id="PTHR39206:SF1">
    <property type="entry name" value="SLL8004 PROTEIN"/>
    <property type="match status" value="1"/>
</dbReference>
<feature type="domain" description="Zeta toxin" evidence="8">
    <location>
        <begin position="3"/>
        <end position="166"/>
    </location>
</feature>
<dbReference type="InterPro" id="IPR010488">
    <property type="entry name" value="Zeta_toxin_domain"/>
</dbReference>
<dbReference type="PANTHER" id="PTHR39206">
    <property type="entry name" value="SLL8004 PROTEIN"/>
    <property type="match status" value="1"/>
</dbReference>
<protein>
    <recommendedName>
        <fullName evidence="6">UDP-N-acetylglucosamine kinase</fullName>
        <ecNumber evidence="2">2.7.1.176</ecNumber>
    </recommendedName>
    <alternativeName>
        <fullName evidence="6">UDP-N-acetylglucosamine kinase</fullName>
    </alternativeName>
</protein>
<evidence type="ECO:0000256" key="6">
    <source>
        <dbReference type="ARBA" id="ARBA00032897"/>
    </source>
</evidence>
<dbReference type="SUPFAM" id="SSF52540">
    <property type="entry name" value="P-loop containing nucleoside triphosphate hydrolases"/>
    <property type="match status" value="1"/>
</dbReference>
<evidence type="ECO:0000256" key="4">
    <source>
        <dbReference type="ARBA" id="ARBA00022741"/>
    </source>
</evidence>
<evidence type="ECO:0000256" key="1">
    <source>
        <dbReference type="ARBA" id="ARBA00009104"/>
    </source>
</evidence>
<proteinExistence type="inferred from homology"/>
<evidence type="ECO:0000313" key="10">
    <source>
        <dbReference type="EMBL" id="QBR46625.1"/>
    </source>
</evidence>
<evidence type="ECO:0000256" key="7">
    <source>
        <dbReference type="ARBA" id="ARBA00048178"/>
    </source>
</evidence>
<keyword evidence="5" id="KW-0067">ATP-binding</keyword>
<name>A0ABX5SK92_9LACO</name>
<organism evidence="10 11">
    <name type="scientific">Leuconostoc kimchii</name>
    <dbReference type="NCBI Taxonomy" id="136609"/>
    <lineage>
        <taxon>Bacteria</taxon>
        <taxon>Bacillati</taxon>
        <taxon>Bacillota</taxon>
        <taxon>Bacilli</taxon>
        <taxon>Lactobacillales</taxon>
        <taxon>Lactobacillaceae</taxon>
        <taxon>Leuconostoc</taxon>
    </lineage>
</organism>
<comment type="similarity">
    <text evidence="1">Belongs to the zeta toxin family.</text>
</comment>
<dbReference type="InterPro" id="IPR027417">
    <property type="entry name" value="P-loop_NTPase"/>
</dbReference>
<dbReference type="RefSeq" id="WP_071952470.1">
    <property type="nucleotide sequence ID" value="NZ_CP037936.1"/>
</dbReference>
<keyword evidence="11" id="KW-1185">Reference proteome</keyword>
<gene>
    <name evidence="9" type="ORF">EW139_00090</name>
    <name evidence="10" type="ORF">EW139_00190</name>
</gene>
<dbReference type="EMBL" id="CP037936">
    <property type="protein sequence ID" value="QBR46608.1"/>
    <property type="molecule type" value="Genomic_DNA"/>
</dbReference>
<evidence type="ECO:0000256" key="3">
    <source>
        <dbReference type="ARBA" id="ARBA00022649"/>
    </source>
</evidence>
<evidence type="ECO:0000313" key="9">
    <source>
        <dbReference type="EMBL" id="QBR46608.1"/>
    </source>
</evidence>
<geneLocation type="plasmid" evidence="10 11">
    <name>unnamed</name>
</geneLocation>
<evidence type="ECO:0000256" key="5">
    <source>
        <dbReference type="ARBA" id="ARBA00022840"/>
    </source>
</evidence>
<evidence type="ECO:0000313" key="11">
    <source>
        <dbReference type="Proteomes" id="UP000295756"/>
    </source>
</evidence>
<dbReference type="EC" id="2.7.1.176" evidence="2"/>
<evidence type="ECO:0000259" key="8">
    <source>
        <dbReference type="Pfam" id="PF06414"/>
    </source>
</evidence>
<sequence length="226" mass="25894">MMEKPKYVIIAGINGAGKSTLYRLQPELFHSTERINADEILQKMGGDWRKEIDNFRAMREEVKQLHDALNNFKSIHVETTLAGSGKAQLNLIDEAHKNGFEVTLLYVTVNSAEMAINRVQDRVKNGGHGIPPETIKKRYSQSYNNLPAVAFKSDNVFIYDNSKKFVNVYTRKHEQVQINNLKQYPWINQGVTFSKKVQNQLDKFAENNPSVTENLNKTIKKDNPKI</sequence>
<keyword evidence="4" id="KW-0547">Nucleotide-binding</keyword>
<comment type="catalytic activity">
    <reaction evidence="7">
        <text>UDP-N-acetyl-alpha-D-glucosamine + ATP = UDP-N-acetyl-alpha-D-glucosamine 3'-phosphate + ADP + H(+)</text>
        <dbReference type="Rhea" id="RHEA:32671"/>
        <dbReference type="ChEBI" id="CHEBI:15378"/>
        <dbReference type="ChEBI" id="CHEBI:30616"/>
        <dbReference type="ChEBI" id="CHEBI:57705"/>
        <dbReference type="ChEBI" id="CHEBI:64353"/>
        <dbReference type="ChEBI" id="CHEBI:456216"/>
        <dbReference type="EC" id="2.7.1.176"/>
    </reaction>
</comment>
<dbReference type="Pfam" id="PF06414">
    <property type="entry name" value="Zeta_toxin"/>
    <property type="match status" value="1"/>
</dbReference>
<dbReference type="Proteomes" id="UP000295756">
    <property type="component" value="Plasmid unnamed"/>
</dbReference>
<accession>A0ABX5SK92</accession>
<evidence type="ECO:0000256" key="2">
    <source>
        <dbReference type="ARBA" id="ARBA00011963"/>
    </source>
</evidence>